<organism evidence="1 2">
    <name type="scientific">Dictyostelium discoideum</name>
    <name type="common">Social amoeba</name>
    <dbReference type="NCBI Taxonomy" id="44689"/>
    <lineage>
        <taxon>Eukaryota</taxon>
        <taxon>Amoebozoa</taxon>
        <taxon>Evosea</taxon>
        <taxon>Eumycetozoa</taxon>
        <taxon>Dictyostelia</taxon>
        <taxon>Dictyosteliales</taxon>
        <taxon>Dictyosteliaceae</taxon>
        <taxon>Dictyostelium</taxon>
    </lineage>
</organism>
<protein>
    <submittedName>
        <fullName evidence="1">Uncharacterized protein</fullName>
    </submittedName>
</protein>
<dbReference type="VEuPathDB" id="AmoebaDB:DDB_G0283185"/>
<dbReference type="GeneID" id="8623980"/>
<dbReference type="FunCoup" id="Q54RD8">
    <property type="interactions" value="4"/>
</dbReference>
<evidence type="ECO:0000313" key="2">
    <source>
        <dbReference type="Proteomes" id="UP000002195"/>
    </source>
</evidence>
<evidence type="ECO:0000313" key="1">
    <source>
        <dbReference type="EMBL" id="EAL65831.1"/>
    </source>
</evidence>
<dbReference type="KEGG" id="ddi:DDB_G0283185"/>
<dbReference type="dictyBase" id="DDB_G0283185"/>
<sequence length="447" mass="53542">MTKKLNILIFNEILNYLIFNNKSFQKIIEYSLLSKSIFKKIQNLLVSYEYNKFEFILTTDELVEYLKFNNNNNNNNNYNKKIIQYKDIEFIRFSNLGYQGISIYYTLNQFCKNLKKIFILDEIKAQFDISYDYTQNNKIKFKKLSMSWRIGAPPVSIKEIYRETFIESNYTLSKCHFTFDFIRKYNPTKIKISTTYMYFINLKYLNNLFISNNNKSNNKIKSIKFKNHKTPINFLNFLFNKEGNEIKSLTVEFDPNKINFEEKFYDFLIGNNNFKNNKIALKKLIINEYNSCCSTNEINWSNNPTYFIENILKLNKSINSIGFNIFQIKDYETLSPLKQISNIKKIYSNENSFQVIYEHCLENSNIKELIVELTSINPINFKNKILLPLKTITLFKTKLKQLSLYSVTFKFQNYNDYLKDSFNQELELLFKEILILKSIYFKIKIKK</sequence>
<dbReference type="RefSeq" id="XP_639207.1">
    <property type="nucleotide sequence ID" value="XM_634115.1"/>
</dbReference>
<dbReference type="HOGENOM" id="CLU_042359_0_0_1"/>
<dbReference type="EMBL" id="AAFI02000051">
    <property type="protein sequence ID" value="EAL65831.1"/>
    <property type="molecule type" value="Genomic_DNA"/>
</dbReference>
<accession>Q54RD8</accession>
<dbReference type="InParanoid" id="Q54RD8"/>
<reference evidence="1 2" key="1">
    <citation type="journal article" date="2005" name="Nature">
        <title>The genome of the social amoeba Dictyostelium discoideum.</title>
        <authorList>
            <consortium name="The Dictyostelium discoideum Sequencing Consortium"/>
            <person name="Eichinger L."/>
            <person name="Pachebat J.A."/>
            <person name="Glockner G."/>
            <person name="Rajandream M.A."/>
            <person name="Sucgang R."/>
            <person name="Berriman M."/>
            <person name="Song J."/>
            <person name="Olsen R."/>
            <person name="Szafranski K."/>
            <person name="Xu Q."/>
            <person name="Tunggal B."/>
            <person name="Kummerfeld S."/>
            <person name="Madera M."/>
            <person name="Konfortov B.A."/>
            <person name="Rivero F."/>
            <person name="Bankier A.T."/>
            <person name="Lehmann R."/>
            <person name="Hamlin N."/>
            <person name="Davies R."/>
            <person name="Gaudet P."/>
            <person name="Fey P."/>
            <person name="Pilcher K."/>
            <person name="Chen G."/>
            <person name="Saunders D."/>
            <person name="Sodergren E."/>
            <person name="Davis P."/>
            <person name="Kerhornou A."/>
            <person name="Nie X."/>
            <person name="Hall N."/>
            <person name="Anjard C."/>
            <person name="Hemphill L."/>
            <person name="Bason N."/>
            <person name="Farbrother P."/>
            <person name="Desany B."/>
            <person name="Just E."/>
            <person name="Morio T."/>
            <person name="Rost R."/>
            <person name="Churcher C."/>
            <person name="Cooper J."/>
            <person name="Haydock S."/>
            <person name="van Driessche N."/>
            <person name="Cronin A."/>
            <person name="Goodhead I."/>
            <person name="Muzny D."/>
            <person name="Mourier T."/>
            <person name="Pain A."/>
            <person name="Lu M."/>
            <person name="Harper D."/>
            <person name="Lindsay R."/>
            <person name="Hauser H."/>
            <person name="James K."/>
            <person name="Quiles M."/>
            <person name="Madan Babu M."/>
            <person name="Saito T."/>
            <person name="Buchrieser C."/>
            <person name="Wardroper A."/>
            <person name="Felder M."/>
            <person name="Thangavelu M."/>
            <person name="Johnson D."/>
            <person name="Knights A."/>
            <person name="Loulseged H."/>
            <person name="Mungall K."/>
            <person name="Oliver K."/>
            <person name="Price C."/>
            <person name="Quail M.A."/>
            <person name="Urushihara H."/>
            <person name="Hernandez J."/>
            <person name="Rabbinowitsch E."/>
            <person name="Steffen D."/>
            <person name="Sanders M."/>
            <person name="Ma J."/>
            <person name="Kohara Y."/>
            <person name="Sharp S."/>
            <person name="Simmonds M."/>
            <person name="Spiegler S."/>
            <person name="Tivey A."/>
            <person name="Sugano S."/>
            <person name="White B."/>
            <person name="Walker D."/>
            <person name="Woodward J."/>
            <person name="Winckler T."/>
            <person name="Tanaka Y."/>
            <person name="Shaulsky G."/>
            <person name="Schleicher M."/>
            <person name="Weinstock G."/>
            <person name="Rosenthal A."/>
            <person name="Cox E.C."/>
            <person name="Chisholm R.L."/>
            <person name="Gibbs R."/>
            <person name="Loomis W.F."/>
            <person name="Platzer M."/>
            <person name="Kay R.R."/>
            <person name="Williams J."/>
            <person name="Dear P.H."/>
            <person name="Noegel A.A."/>
            <person name="Barrell B."/>
            <person name="Kuspa A."/>
        </authorList>
    </citation>
    <scope>NUCLEOTIDE SEQUENCE [LARGE SCALE GENOMIC DNA]</scope>
    <source>
        <strain evidence="1 2">AX4</strain>
    </source>
</reference>
<proteinExistence type="predicted"/>
<dbReference type="OMA" id="NINTIYC"/>
<dbReference type="PaxDb" id="44689-DDB0185401"/>
<keyword evidence="2" id="KW-1185">Reference proteome</keyword>
<dbReference type="Proteomes" id="UP000002195">
    <property type="component" value="Unassembled WGS sequence"/>
</dbReference>
<dbReference type="PhylomeDB" id="Q54RD8"/>
<name>Q54RD8_DICDI</name>
<comment type="caution">
    <text evidence="1">The sequence shown here is derived from an EMBL/GenBank/DDBJ whole genome shotgun (WGS) entry which is preliminary data.</text>
</comment>
<gene>
    <name evidence="1" type="ORF">DDB_G0283185</name>
</gene>
<dbReference type="AlphaFoldDB" id="Q54RD8"/>